<dbReference type="Proteomes" id="UP000694388">
    <property type="component" value="Unplaced"/>
</dbReference>
<reference evidence="1" key="1">
    <citation type="submission" date="2025-08" db="UniProtKB">
        <authorList>
            <consortium name="Ensembl"/>
        </authorList>
    </citation>
    <scope>IDENTIFICATION</scope>
</reference>
<dbReference type="PANTHER" id="PTHR47326">
    <property type="entry name" value="TRANSPOSABLE ELEMENT TC3 TRANSPOSASE-LIKE PROTEIN"/>
    <property type="match status" value="1"/>
</dbReference>
<keyword evidence="2" id="KW-1185">Reference proteome</keyword>
<dbReference type="PANTHER" id="PTHR47326:SF1">
    <property type="entry name" value="HTH PSQ-TYPE DOMAIN-CONTAINING PROTEIN"/>
    <property type="match status" value="1"/>
</dbReference>
<dbReference type="Gene3D" id="3.30.420.10">
    <property type="entry name" value="Ribonuclease H-like superfamily/Ribonuclease H"/>
    <property type="match status" value="1"/>
</dbReference>
<protein>
    <submittedName>
        <fullName evidence="1">Uncharacterized protein</fullName>
    </submittedName>
</protein>
<dbReference type="GeneTree" id="ENSGT00510000050664"/>
<dbReference type="OMA" id="KETRRIC"/>
<name>A0A8C4Q1D4_EPTBU</name>
<dbReference type="AlphaFoldDB" id="A0A8C4Q1D4"/>
<evidence type="ECO:0000313" key="2">
    <source>
        <dbReference type="Proteomes" id="UP000694388"/>
    </source>
</evidence>
<dbReference type="InterPro" id="IPR036397">
    <property type="entry name" value="RNaseH_sf"/>
</dbReference>
<dbReference type="Ensembl" id="ENSEBUT00000009035.1">
    <property type="protein sequence ID" value="ENSEBUP00000008530.1"/>
    <property type="gene ID" value="ENSEBUG00000005527.1"/>
</dbReference>
<dbReference type="GO" id="GO:0003676">
    <property type="term" value="F:nucleic acid binding"/>
    <property type="evidence" value="ECO:0007669"/>
    <property type="project" value="InterPro"/>
</dbReference>
<sequence length="249" mass="29269">MVRQAVVQSPKKSIRRLSAKTNIPKITVQRILCQDIHAFPYKIQMETVLTDQQKCKQLDFANWFSGKLEEDADFLKKLHMTEECHAHLSGEVNKQNFRYWGTENPGNASTELMPRSVLKVTMWVSVGWYGIIGPYFFEDDQGHTCTVNQRNYREMIQEFYPPELRTQARMRNNLIQMRTQWFQKDGALPQTARETRHFLNQHFKGRFISLYKDVEWPPYSTDLTPPDFFLWGISRTGSLETLGLRLLIS</sequence>
<proteinExistence type="predicted"/>
<organism evidence="1 2">
    <name type="scientific">Eptatretus burgeri</name>
    <name type="common">Inshore hagfish</name>
    <dbReference type="NCBI Taxonomy" id="7764"/>
    <lineage>
        <taxon>Eukaryota</taxon>
        <taxon>Metazoa</taxon>
        <taxon>Chordata</taxon>
        <taxon>Craniata</taxon>
        <taxon>Vertebrata</taxon>
        <taxon>Cyclostomata</taxon>
        <taxon>Myxini</taxon>
        <taxon>Myxiniformes</taxon>
        <taxon>Myxinidae</taxon>
        <taxon>Eptatretinae</taxon>
        <taxon>Eptatretus</taxon>
    </lineage>
</organism>
<accession>A0A8C4Q1D4</accession>
<reference evidence="1" key="2">
    <citation type="submission" date="2025-09" db="UniProtKB">
        <authorList>
            <consortium name="Ensembl"/>
        </authorList>
    </citation>
    <scope>IDENTIFICATION</scope>
</reference>
<evidence type="ECO:0000313" key="1">
    <source>
        <dbReference type="Ensembl" id="ENSEBUP00000008530.1"/>
    </source>
</evidence>